<feature type="region of interest" description="Disordered" evidence="1">
    <location>
        <begin position="258"/>
        <end position="304"/>
    </location>
</feature>
<protein>
    <submittedName>
        <fullName evidence="2">Uncharacterized protein</fullName>
    </submittedName>
</protein>
<name>A0A167VRF7_9EURO</name>
<proteinExistence type="predicted"/>
<reference evidence="2 3" key="1">
    <citation type="journal article" date="2016" name="Genome Biol. Evol.">
        <title>Divergent and convergent evolution of fungal pathogenicity.</title>
        <authorList>
            <person name="Shang Y."/>
            <person name="Xiao G."/>
            <person name="Zheng P."/>
            <person name="Cen K."/>
            <person name="Zhan S."/>
            <person name="Wang C."/>
        </authorList>
    </citation>
    <scope>NUCLEOTIDE SEQUENCE [LARGE SCALE GENOMIC DNA]</scope>
    <source>
        <strain evidence="2 3">ARSEF 7405</strain>
    </source>
</reference>
<feature type="region of interest" description="Disordered" evidence="1">
    <location>
        <begin position="482"/>
        <end position="531"/>
    </location>
</feature>
<feature type="region of interest" description="Disordered" evidence="1">
    <location>
        <begin position="1"/>
        <end position="44"/>
    </location>
</feature>
<feature type="region of interest" description="Disordered" evidence="1">
    <location>
        <begin position="706"/>
        <end position="740"/>
    </location>
</feature>
<evidence type="ECO:0000313" key="3">
    <source>
        <dbReference type="Proteomes" id="UP000242877"/>
    </source>
</evidence>
<evidence type="ECO:0000313" key="2">
    <source>
        <dbReference type="EMBL" id="KZZ87898.1"/>
    </source>
</evidence>
<sequence length="740" mass="80389">MKLPMKSPTKPSRSIYRDRKPPRQHSAEVQSQENVTDPVPGQEDWSIENLPEILYQFRRDPSQSQIRRDLNIPTKPSPWKDSPPLRVFDILPDRISSNVEEFRVEAWMRLDRRIQLHDITDRMNPVYRVENNALQQRGVRFRKAFSLLAWGTGNRKTEQMEKILEGKMLERGIDPARNSTRGLTPGLIDPVAGEAGGRIPVPEPYYTRYLHGGGSVSGGGGGGGIVARRNTTALDSVAVSAAAATAAAGGNHGLRNVRSGRCLKNGKSGRRYANGSGNSRKTRHQSSCTTLLSSSSSNSSLGDTIASSQLTSSTAFEAGPGSAGCFEHTPTAAAASSVATAHTIRSSSPFDSPAFDHDPFENNDIFPQSTAYHHHHQHHQMSYEDSARFGVYPGLGITMDEDINLGVGIDASIGVGVDGGGEFAGAGIVEQQSVYEGDIFTPDPGSAAASAAGVMGYHNHHSHNHNTINELSFGRYDGLPIYSHSQSQDSSSQSQPLSQVHSCGTPQTSSFASSSEQTPPLGNSAGASDEEMQRHTFSVYHPSASQRREQGLEQEQDGGWQRRIHASLLHHHHQREHPGESEGGGERGGGIADYRRDNNANDQKIPHVGLETLPWNNLSPDSPPPPQPCWPLEDASLDELRRRGFRAGYSSIAHACRGIAIGDGGGEDEDDEVGGVRVKVKIEEEDYDDEEEEGKGEWERLVGMEQQQGRYTRELEGISVGGEGDGDGNRGMGREYGVPF</sequence>
<evidence type="ECO:0000256" key="1">
    <source>
        <dbReference type="SAM" id="MobiDB-lite"/>
    </source>
</evidence>
<feature type="region of interest" description="Disordered" evidence="1">
    <location>
        <begin position="571"/>
        <end position="602"/>
    </location>
</feature>
<dbReference type="Proteomes" id="UP000242877">
    <property type="component" value="Unassembled WGS sequence"/>
</dbReference>
<comment type="caution">
    <text evidence="2">The sequence shown here is derived from an EMBL/GenBank/DDBJ whole genome shotgun (WGS) entry which is preliminary data.</text>
</comment>
<feature type="compositionally biased region" description="Polar residues" evidence="1">
    <location>
        <begin position="504"/>
        <end position="521"/>
    </location>
</feature>
<organism evidence="2 3">
    <name type="scientific">Ascosphaera apis ARSEF 7405</name>
    <dbReference type="NCBI Taxonomy" id="392613"/>
    <lineage>
        <taxon>Eukaryota</taxon>
        <taxon>Fungi</taxon>
        <taxon>Dikarya</taxon>
        <taxon>Ascomycota</taxon>
        <taxon>Pezizomycotina</taxon>
        <taxon>Eurotiomycetes</taxon>
        <taxon>Eurotiomycetidae</taxon>
        <taxon>Onygenales</taxon>
        <taxon>Ascosphaeraceae</taxon>
        <taxon>Ascosphaera</taxon>
    </lineage>
</organism>
<dbReference type="OrthoDB" id="5348779at2759"/>
<gene>
    <name evidence="2" type="ORF">AAP_05382</name>
</gene>
<dbReference type="EMBL" id="AZGZ01000030">
    <property type="protein sequence ID" value="KZZ87898.1"/>
    <property type="molecule type" value="Genomic_DNA"/>
</dbReference>
<feature type="compositionally biased region" description="Low complexity" evidence="1">
    <location>
        <begin position="483"/>
        <end position="502"/>
    </location>
</feature>
<accession>A0A167VRF7</accession>
<dbReference type="AlphaFoldDB" id="A0A167VRF7"/>
<feature type="compositionally biased region" description="Low complexity" evidence="1">
    <location>
        <begin position="286"/>
        <end position="301"/>
    </location>
</feature>
<dbReference type="VEuPathDB" id="FungiDB:AAP_05382"/>
<keyword evidence="3" id="KW-1185">Reference proteome</keyword>